<feature type="domain" description="FtsK" evidence="11">
    <location>
        <begin position="961"/>
        <end position="1145"/>
    </location>
</feature>
<keyword evidence="5 9" id="KW-0547">Nucleotide-binding</keyword>
<feature type="domain" description="FtsK" evidence="11">
    <location>
        <begin position="712"/>
        <end position="883"/>
    </location>
</feature>
<dbReference type="GO" id="GO:0005886">
    <property type="term" value="C:plasma membrane"/>
    <property type="evidence" value="ECO:0007669"/>
    <property type="project" value="UniProtKB-SubCell"/>
</dbReference>
<dbReference type="GO" id="GO:0003677">
    <property type="term" value="F:DNA binding"/>
    <property type="evidence" value="ECO:0007669"/>
    <property type="project" value="InterPro"/>
</dbReference>
<keyword evidence="13" id="KW-1185">Reference proteome</keyword>
<gene>
    <name evidence="12" type="primary">eccC4</name>
    <name evidence="12" type="ORF">MHEL_33970</name>
</gene>
<evidence type="ECO:0000256" key="1">
    <source>
        <dbReference type="ARBA" id="ARBA00004651"/>
    </source>
</evidence>
<dbReference type="NCBIfam" id="TIGR03924">
    <property type="entry name" value="T7SS_EccC_a"/>
    <property type="match status" value="1"/>
</dbReference>
<evidence type="ECO:0000256" key="6">
    <source>
        <dbReference type="ARBA" id="ARBA00022840"/>
    </source>
</evidence>
<keyword evidence="6 9" id="KW-0067">ATP-binding</keyword>
<feature type="transmembrane region" description="Helical" evidence="10">
    <location>
        <begin position="27"/>
        <end position="44"/>
    </location>
</feature>
<dbReference type="InterPro" id="IPR027417">
    <property type="entry name" value="P-loop_NTPase"/>
</dbReference>
<dbReference type="Proteomes" id="UP000467148">
    <property type="component" value="Chromosome"/>
</dbReference>
<dbReference type="GO" id="GO:0005524">
    <property type="term" value="F:ATP binding"/>
    <property type="evidence" value="ECO:0007669"/>
    <property type="project" value="UniProtKB-UniRule"/>
</dbReference>
<dbReference type="SMART" id="SM00382">
    <property type="entry name" value="AAA"/>
    <property type="match status" value="3"/>
</dbReference>
<dbReference type="Pfam" id="PF01580">
    <property type="entry name" value="FtsK_SpoIIIE"/>
    <property type="match status" value="2"/>
</dbReference>
<keyword evidence="8 10" id="KW-0472">Membrane</keyword>
<evidence type="ECO:0000256" key="2">
    <source>
        <dbReference type="ARBA" id="ARBA00022475"/>
    </source>
</evidence>
<evidence type="ECO:0000313" key="12">
    <source>
        <dbReference type="EMBL" id="BBY65154.1"/>
    </source>
</evidence>
<feature type="binding site" evidence="9">
    <location>
        <begin position="978"/>
        <end position="985"/>
    </location>
    <ligand>
        <name>ATP</name>
        <dbReference type="ChEBI" id="CHEBI:30616"/>
    </ligand>
</feature>
<dbReference type="Gene3D" id="3.40.50.300">
    <property type="entry name" value="P-loop containing nucleotide triphosphate hydrolases"/>
    <property type="match status" value="3"/>
</dbReference>
<feature type="binding site" evidence="9">
    <location>
        <begin position="730"/>
        <end position="737"/>
    </location>
    <ligand>
        <name>ATP</name>
        <dbReference type="ChEBI" id="CHEBI:30616"/>
    </ligand>
</feature>
<dbReference type="KEGG" id="mhev:MHEL_33970"/>
<proteinExistence type="predicted"/>
<evidence type="ECO:0000256" key="7">
    <source>
        <dbReference type="ARBA" id="ARBA00022989"/>
    </source>
</evidence>
<feature type="transmembrane region" description="Helical" evidence="10">
    <location>
        <begin position="56"/>
        <end position="75"/>
    </location>
</feature>
<accession>A0A7I7T7B4</accession>
<evidence type="ECO:0000256" key="10">
    <source>
        <dbReference type="SAM" id="Phobius"/>
    </source>
</evidence>
<sequence length="1177" mass="125640">MAPQFPINDLVIDTLPCPPSTGGVSRFVPLLGLGALMGIGALVWGSGMVARGPSALVFPAMMLVSAVGMAMHAGARRAGGSLDRQRKRYLAGLGRLSEQLCEAAQCQRASLLWTHPAPSTLWTLIGGPRMWERGQADSDFCHVRIGLGRQKLARRIVVPPVGPVDELDPVTADALRRFVHCHAIIDDAPIAVALGEMRVLHIGGDAQSVRALARAMLCQLAVLHSPDTLMIAAVVGPGRRQYWDWLKWLPHNVCPYRGGPMVYESVASVQPQRRHVVLIVDGADHRSLVRTGVIVVVLGNDTDDANALRLHVDGGQLAVRTGEHIEEFASADGVTMVQTQICARRLARHRTTGTGPDELQRWVSALAVKDLAPLRIALGTSADGDLVHLDIKEAADGGHGPHGLCIGATGSGKSELLRTIVVGMIARHSPDDLNLVLIDFKGGATFLGLEGLPHVAAVITNLADEAHLVSRAKEALGGEIQRRQTLLRRAGNVVNLGSYQRHRRADPTLPALSTLFIVVDEFAELLTHQPDFAELFTMIGRVGRSLGVHLLLASQRLDEGRLRGLESHLSYRVCLKIATAAESRAVLGVADAAELPATPGAAILRTGDGRLIRFQATYLGAPLRDHATTMPSNPAVRLFTSVPAAPPEIGHSISRTALDVIIDRFRVQGSRAHQVWLPPLTRSPHLSELDGAGGGELSAVIGLVDQPFEQRRAPLAVELDGAGGNVAVVGAPQSGKSNAVQTVITALAARLDPQRIQFYGLDFGGGTLEGLRRLPHVGSVATRREKELVQRIVSHVGAILSAREARCDADTYGDVFLVVDGWSTVREEFPDLEATITGLAARGLSFGIHVILTAGRWADIRPALKDQIGTRIELRLGDPIDSDVDRKQASAVPIGRPGRGITRDGQHFLIAKPDDVEVAHAGSRCAPPVRLLPALVEHSAVVDEAGDDTQRVLLGLGEDRLEPVALDFGRQQHLLILGDPDCGKTATVRALCGEIVRVATARPASLFVVDYRRGLLGLAESQQMLGYAFSPSSLADRLPELIALLQSRLPAGATSIEQLKTRSWWAGPEIFVVVDDYDVVSATSPDALGPLLALLPHATDIGLHLIVARRCAGSARAMFEPLLAHLRDSGCAGLLMSGSAEEGGLIGHHRAVARPPGRGMLVTRSAAQLVQVGWCAP</sequence>
<comment type="subcellular location">
    <subcellularLocation>
        <location evidence="1">Cell membrane</location>
        <topology evidence="1">Multi-pass membrane protein</topology>
    </subcellularLocation>
</comment>
<dbReference type="InterPro" id="IPR003593">
    <property type="entry name" value="AAA+_ATPase"/>
</dbReference>
<evidence type="ECO:0000313" key="13">
    <source>
        <dbReference type="Proteomes" id="UP000467148"/>
    </source>
</evidence>
<evidence type="ECO:0000256" key="4">
    <source>
        <dbReference type="ARBA" id="ARBA00022737"/>
    </source>
</evidence>
<evidence type="ECO:0000259" key="11">
    <source>
        <dbReference type="PROSITE" id="PS50901"/>
    </source>
</evidence>
<keyword evidence="3 10" id="KW-0812">Transmembrane</keyword>
<dbReference type="InterPro" id="IPR002543">
    <property type="entry name" value="FtsK_dom"/>
</dbReference>
<dbReference type="PROSITE" id="PS50901">
    <property type="entry name" value="FTSK"/>
    <property type="match status" value="3"/>
</dbReference>
<name>A0A7I7T7B4_9MYCO</name>
<dbReference type="InterPro" id="IPR023837">
    <property type="entry name" value="EccCb-like_Actinobacteria"/>
</dbReference>
<protein>
    <submittedName>
        <fullName evidence="12">ESX-4 secretion system protein EccC4</fullName>
    </submittedName>
</protein>
<keyword evidence="4" id="KW-0677">Repeat</keyword>
<dbReference type="PANTHER" id="PTHR22683">
    <property type="entry name" value="SPORULATION PROTEIN RELATED"/>
    <property type="match status" value="1"/>
</dbReference>
<keyword evidence="7 10" id="KW-1133">Transmembrane helix</keyword>
<dbReference type="SUPFAM" id="SSF52540">
    <property type="entry name" value="P-loop containing nucleoside triphosphate hydrolases"/>
    <property type="match status" value="3"/>
</dbReference>
<dbReference type="PANTHER" id="PTHR22683:SF1">
    <property type="entry name" value="TYPE VII SECRETION SYSTEM PROTEIN ESSC"/>
    <property type="match status" value="1"/>
</dbReference>
<reference evidence="12 13" key="1">
    <citation type="journal article" date="2019" name="Emerg. Microbes Infect.">
        <title>Comprehensive subspecies identification of 175 nontuberculous mycobacteria species based on 7547 genomic profiles.</title>
        <authorList>
            <person name="Matsumoto Y."/>
            <person name="Kinjo T."/>
            <person name="Motooka D."/>
            <person name="Nabeya D."/>
            <person name="Jung N."/>
            <person name="Uechi K."/>
            <person name="Horii T."/>
            <person name="Iida T."/>
            <person name="Fujita J."/>
            <person name="Nakamura S."/>
        </authorList>
    </citation>
    <scope>NUCLEOTIDE SEQUENCE [LARGE SCALE GENOMIC DNA]</scope>
    <source>
        <strain evidence="12 13">JCM 30396</strain>
    </source>
</reference>
<dbReference type="InterPro" id="IPR050206">
    <property type="entry name" value="FtsK/SpoIIIE/SftA"/>
</dbReference>
<dbReference type="AlphaFoldDB" id="A0A7I7T7B4"/>
<evidence type="ECO:0000256" key="3">
    <source>
        <dbReference type="ARBA" id="ARBA00022692"/>
    </source>
</evidence>
<feature type="binding site" evidence="9">
    <location>
        <begin position="407"/>
        <end position="414"/>
    </location>
    <ligand>
        <name>ATP</name>
        <dbReference type="ChEBI" id="CHEBI:30616"/>
    </ligand>
</feature>
<organism evidence="12 13">
    <name type="scientific">Mycolicibacterium helvum</name>
    <dbReference type="NCBI Taxonomy" id="1534349"/>
    <lineage>
        <taxon>Bacteria</taxon>
        <taxon>Bacillati</taxon>
        <taxon>Actinomycetota</taxon>
        <taxon>Actinomycetes</taxon>
        <taxon>Mycobacteriales</taxon>
        <taxon>Mycobacteriaceae</taxon>
        <taxon>Mycolicibacterium</taxon>
    </lineage>
</organism>
<evidence type="ECO:0000256" key="8">
    <source>
        <dbReference type="ARBA" id="ARBA00023136"/>
    </source>
</evidence>
<dbReference type="InterPro" id="IPR023836">
    <property type="entry name" value="EccCa-like_Actinobacteria"/>
</dbReference>
<dbReference type="EMBL" id="AP022596">
    <property type="protein sequence ID" value="BBY65154.1"/>
    <property type="molecule type" value="Genomic_DNA"/>
</dbReference>
<evidence type="ECO:0000256" key="5">
    <source>
        <dbReference type="ARBA" id="ARBA00022741"/>
    </source>
</evidence>
<dbReference type="NCBIfam" id="TIGR03925">
    <property type="entry name" value="T7SS_EccC_b"/>
    <property type="match status" value="1"/>
</dbReference>
<feature type="domain" description="FtsK" evidence="11">
    <location>
        <begin position="384"/>
        <end position="584"/>
    </location>
</feature>
<keyword evidence="2" id="KW-1003">Cell membrane</keyword>
<evidence type="ECO:0000256" key="9">
    <source>
        <dbReference type="PROSITE-ProRule" id="PRU00289"/>
    </source>
</evidence>